<dbReference type="RefSeq" id="WP_308980730.1">
    <property type="nucleotide sequence ID" value="NZ_JAVIDL010000002.1"/>
</dbReference>
<keyword evidence="1" id="KW-0812">Transmembrane</keyword>
<feature type="transmembrane region" description="Helical" evidence="1">
    <location>
        <begin position="35"/>
        <end position="52"/>
    </location>
</feature>
<proteinExistence type="predicted"/>
<dbReference type="EMBL" id="JAVIDL010000002">
    <property type="protein sequence ID" value="MDQ8934450.1"/>
    <property type="molecule type" value="Genomic_DNA"/>
</dbReference>
<feature type="transmembrane region" description="Helical" evidence="1">
    <location>
        <begin position="12"/>
        <end position="29"/>
    </location>
</feature>
<protein>
    <submittedName>
        <fullName evidence="2">DUF2238 domain-containing protein</fullName>
    </submittedName>
</protein>
<sequence length="216" mass="25597">MIFHQFTLKHYLAFAILFLAITIASINPLEFESYLLHQVGTILMLVVLVLVQKKYGLSFFSFCSYLLFLLIHVIAAHYLYSYVPYDEWFKQYFGFSLNRYMGWDRNMYDRLVHFCYGLLLFPFFYRIFQYFFPETSRAKRLFLVVQFVMASSLFYEWVEWYLALSLSPEDAEKYNGQQGDPWDAHQDMLCATIGTFIACGLYLLIMPSLKQVSVSN</sequence>
<keyword evidence="1" id="KW-0472">Membrane</keyword>
<organism evidence="2 3">
    <name type="scientific">Acinetobacter rudis</name>
    <dbReference type="NCBI Taxonomy" id="632955"/>
    <lineage>
        <taxon>Bacteria</taxon>
        <taxon>Pseudomonadati</taxon>
        <taxon>Pseudomonadota</taxon>
        <taxon>Gammaproteobacteria</taxon>
        <taxon>Moraxellales</taxon>
        <taxon>Moraxellaceae</taxon>
        <taxon>Acinetobacter</taxon>
    </lineage>
</organism>
<feature type="transmembrane region" description="Helical" evidence="1">
    <location>
        <begin position="111"/>
        <end position="128"/>
    </location>
</feature>
<keyword evidence="1" id="KW-1133">Transmembrane helix</keyword>
<evidence type="ECO:0000313" key="3">
    <source>
        <dbReference type="Proteomes" id="UP001243844"/>
    </source>
</evidence>
<feature type="transmembrane region" description="Helical" evidence="1">
    <location>
        <begin position="59"/>
        <end position="80"/>
    </location>
</feature>
<evidence type="ECO:0000313" key="2">
    <source>
        <dbReference type="EMBL" id="MDQ8934450.1"/>
    </source>
</evidence>
<feature type="transmembrane region" description="Helical" evidence="1">
    <location>
        <begin position="140"/>
        <end position="158"/>
    </location>
</feature>
<accession>A0AAW8J797</accession>
<dbReference type="Pfam" id="PF09997">
    <property type="entry name" value="DUF2238"/>
    <property type="match status" value="1"/>
</dbReference>
<comment type="caution">
    <text evidence="2">The sequence shown here is derived from an EMBL/GenBank/DDBJ whole genome shotgun (WGS) entry which is preliminary data.</text>
</comment>
<feature type="transmembrane region" description="Helical" evidence="1">
    <location>
        <begin position="184"/>
        <end position="205"/>
    </location>
</feature>
<dbReference type="InterPro" id="IPR014509">
    <property type="entry name" value="YjdF-like"/>
</dbReference>
<evidence type="ECO:0000256" key="1">
    <source>
        <dbReference type="SAM" id="Phobius"/>
    </source>
</evidence>
<dbReference type="AlphaFoldDB" id="A0AAW8J797"/>
<reference evidence="2" key="1">
    <citation type="submission" date="2023-08" db="EMBL/GenBank/DDBJ databases">
        <title>Emergence of clinically-relevant ST2 carbapenem-resistant Acinetobacter baumannii strains in hospital sewages in Zhejiang, East of China.</title>
        <authorList>
            <person name="Kaichao C."/>
            <person name="Zhang R."/>
        </authorList>
    </citation>
    <scope>NUCLEOTIDE SEQUENCE</scope>
    <source>
        <strain evidence="2">M-RB-37</strain>
    </source>
</reference>
<name>A0AAW8J797_9GAMM</name>
<dbReference type="Proteomes" id="UP001243844">
    <property type="component" value="Unassembled WGS sequence"/>
</dbReference>
<gene>
    <name evidence="2" type="ORF">RFH47_01635</name>
</gene>